<dbReference type="Proteomes" id="UP001221757">
    <property type="component" value="Unassembled WGS sequence"/>
</dbReference>
<dbReference type="AlphaFoldDB" id="A0AAD7D8T0"/>
<proteinExistence type="predicted"/>
<sequence>MAQSLPDDIISEILSPALKVPEEMFTDTADVSPFASRSAASSSAALLAQARALQAALRDNADLGRFIKMLRVEGGFGAPMHHILKQASEITDIFISLRIHSSDSTAGLVLGLPYINPTRLILDDEAVLMNKHVLGLLHSLKTCAEAWTNLTTISFPFPPIIDIGSRSTLFSALCARSSVKVVFFPVLLPDSIPFFLKIAQNPTLEAIEIKFKPARAVRVSLSDETRLVSLLRWPEKQKTSSRSKSIACVPANPKFQPMSSCPQSVVDRIWSRVLRFAMLPLETIESNRDQHYKRLRLLSVSKTFHRSGIPYLYRYLNFPQESSLHHLAARLTAAPALGAHIREMEIASYPFERSMGYPAVDLALLFCHTPRLTRLLGDGETRMSWAAVTALGNAAGDTLTELLGFEFHETGFKPESPAIFERFRALRSLAWDGGYRPILTSYFFIKTDLVPKGGLPALESLRLNSREALDVLAEMELPSLRRVSFQVRGGWGVPFLEKHGPKLEEMAVKDTKIGRRSVLEFCPRMTLLSPDLDPYDEDPFGLATLVLYKEVQSSKGKEQQDWARFFARLDLARFPALREVRVTACEWPKASAHAISKNAWVKLAETLLPRGVYLTDSAGTPWRPRLKVSRR</sequence>
<organism evidence="1 2">
    <name type="scientific">Mycena rosella</name>
    <name type="common">Pink bonnet</name>
    <name type="synonym">Agaricus rosellus</name>
    <dbReference type="NCBI Taxonomy" id="1033263"/>
    <lineage>
        <taxon>Eukaryota</taxon>
        <taxon>Fungi</taxon>
        <taxon>Dikarya</taxon>
        <taxon>Basidiomycota</taxon>
        <taxon>Agaricomycotina</taxon>
        <taxon>Agaricomycetes</taxon>
        <taxon>Agaricomycetidae</taxon>
        <taxon>Agaricales</taxon>
        <taxon>Marasmiineae</taxon>
        <taxon>Mycenaceae</taxon>
        <taxon>Mycena</taxon>
    </lineage>
</organism>
<name>A0AAD7D8T0_MYCRO</name>
<gene>
    <name evidence="1" type="ORF">B0H17DRAFT_1333146</name>
</gene>
<evidence type="ECO:0000313" key="2">
    <source>
        <dbReference type="Proteomes" id="UP001221757"/>
    </source>
</evidence>
<evidence type="ECO:0000313" key="1">
    <source>
        <dbReference type="EMBL" id="KAJ7683888.1"/>
    </source>
</evidence>
<protein>
    <submittedName>
        <fullName evidence="1">Uncharacterized protein</fullName>
    </submittedName>
</protein>
<reference evidence="1" key="1">
    <citation type="submission" date="2023-03" db="EMBL/GenBank/DDBJ databases">
        <title>Massive genome expansion in bonnet fungi (Mycena s.s.) driven by repeated elements and novel gene families across ecological guilds.</title>
        <authorList>
            <consortium name="Lawrence Berkeley National Laboratory"/>
            <person name="Harder C.B."/>
            <person name="Miyauchi S."/>
            <person name="Viragh M."/>
            <person name="Kuo A."/>
            <person name="Thoen E."/>
            <person name="Andreopoulos B."/>
            <person name="Lu D."/>
            <person name="Skrede I."/>
            <person name="Drula E."/>
            <person name="Henrissat B."/>
            <person name="Morin E."/>
            <person name="Kohler A."/>
            <person name="Barry K."/>
            <person name="LaButti K."/>
            <person name="Morin E."/>
            <person name="Salamov A."/>
            <person name="Lipzen A."/>
            <person name="Mereny Z."/>
            <person name="Hegedus B."/>
            <person name="Baldrian P."/>
            <person name="Stursova M."/>
            <person name="Weitz H."/>
            <person name="Taylor A."/>
            <person name="Grigoriev I.V."/>
            <person name="Nagy L.G."/>
            <person name="Martin F."/>
            <person name="Kauserud H."/>
        </authorList>
    </citation>
    <scope>NUCLEOTIDE SEQUENCE</scope>
    <source>
        <strain evidence="1">CBHHK067</strain>
    </source>
</reference>
<dbReference type="EMBL" id="JARKIE010000104">
    <property type="protein sequence ID" value="KAJ7683888.1"/>
    <property type="molecule type" value="Genomic_DNA"/>
</dbReference>
<accession>A0AAD7D8T0</accession>
<comment type="caution">
    <text evidence="1">The sequence shown here is derived from an EMBL/GenBank/DDBJ whole genome shotgun (WGS) entry which is preliminary data.</text>
</comment>
<keyword evidence="2" id="KW-1185">Reference proteome</keyword>